<proteinExistence type="predicted"/>
<dbReference type="RefSeq" id="WP_250927122.1">
    <property type="nucleotide sequence ID" value="NZ_JAMQBK010000008.1"/>
</dbReference>
<dbReference type="EMBL" id="JAMQBK010000008">
    <property type="protein sequence ID" value="MCM2369457.1"/>
    <property type="molecule type" value="Genomic_DNA"/>
</dbReference>
<evidence type="ECO:0000313" key="1">
    <source>
        <dbReference type="EMBL" id="MCM2369457.1"/>
    </source>
</evidence>
<evidence type="ECO:0000313" key="2">
    <source>
        <dbReference type="Proteomes" id="UP001202961"/>
    </source>
</evidence>
<keyword evidence="2" id="KW-1185">Reference proteome</keyword>
<comment type="caution">
    <text evidence="1">The sequence shown here is derived from an EMBL/GenBank/DDBJ whole genome shotgun (WGS) entry which is preliminary data.</text>
</comment>
<gene>
    <name evidence="1" type="ORF">NB063_02360</name>
</gene>
<protein>
    <recommendedName>
        <fullName evidence="3">Secreted protein</fullName>
    </recommendedName>
</protein>
<accession>A0ABT0TXY5</accession>
<evidence type="ECO:0008006" key="3">
    <source>
        <dbReference type="Google" id="ProtNLM"/>
    </source>
</evidence>
<dbReference type="Proteomes" id="UP001202961">
    <property type="component" value="Unassembled WGS sequence"/>
</dbReference>
<organism evidence="1 2">
    <name type="scientific">Aporhodopirellula aestuarii</name>
    <dbReference type="NCBI Taxonomy" id="2950107"/>
    <lineage>
        <taxon>Bacteria</taxon>
        <taxon>Pseudomonadati</taxon>
        <taxon>Planctomycetota</taxon>
        <taxon>Planctomycetia</taxon>
        <taxon>Pirellulales</taxon>
        <taxon>Pirellulaceae</taxon>
        <taxon>Aporhodopirellula</taxon>
    </lineage>
</organism>
<reference evidence="1 2" key="1">
    <citation type="journal article" date="2022" name="Syst. Appl. Microbiol.">
        <title>Rhodopirellula aestuarii sp. nov., a novel member of the genus Rhodopirellula isolated from brackish sediments collected in the Tagus River estuary, Portugal.</title>
        <authorList>
            <person name="Vitorino I.R."/>
            <person name="Klimek D."/>
            <person name="Calusinska M."/>
            <person name="Lobo-da-Cunha A."/>
            <person name="Vasconcelos V."/>
            <person name="Lage O.M."/>
        </authorList>
    </citation>
    <scope>NUCLEOTIDE SEQUENCE [LARGE SCALE GENOMIC DNA]</scope>
    <source>
        <strain evidence="1 2">ICT_H3.1</strain>
    </source>
</reference>
<name>A0ABT0TXY5_9BACT</name>
<sequence length="94" mass="10479">MIAFLSLLMATTLKPLFRLIEFHGIAVNDLEVTAGGLPPRHDRPVAGATSLQQDTYTAMRSHLFINRTIKSHASFVVRLASSLHVKQLAWGYDF</sequence>